<evidence type="ECO:0000313" key="3">
    <source>
        <dbReference type="Proteomes" id="UP000460718"/>
    </source>
</evidence>
<proteinExistence type="predicted"/>
<dbReference type="Proteomes" id="UP000460718">
    <property type="component" value="Unassembled WGS sequence"/>
</dbReference>
<gene>
    <name evidence="2" type="ORF">PF011_g22516</name>
</gene>
<organism evidence="2 3">
    <name type="scientific">Phytophthora fragariae</name>
    <dbReference type="NCBI Taxonomy" id="53985"/>
    <lineage>
        <taxon>Eukaryota</taxon>
        <taxon>Sar</taxon>
        <taxon>Stramenopiles</taxon>
        <taxon>Oomycota</taxon>
        <taxon>Peronosporomycetes</taxon>
        <taxon>Peronosporales</taxon>
        <taxon>Peronosporaceae</taxon>
        <taxon>Phytophthora</taxon>
    </lineage>
</organism>
<feature type="compositionally biased region" description="Low complexity" evidence="1">
    <location>
        <begin position="1"/>
        <end position="21"/>
    </location>
</feature>
<dbReference type="EMBL" id="QXFW01002270">
    <property type="protein sequence ID" value="KAE8980252.1"/>
    <property type="molecule type" value="Genomic_DNA"/>
</dbReference>
<sequence length="42" mass="4019">MATAATTQAPKAAATITAVPTRGVTSTGKKPTATGISRASSS</sequence>
<comment type="caution">
    <text evidence="2">The sequence shown here is derived from an EMBL/GenBank/DDBJ whole genome shotgun (WGS) entry which is preliminary data.</text>
</comment>
<feature type="region of interest" description="Disordered" evidence="1">
    <location>
        <begin position="1"/>
        <end position="42"/>
    </location>
</feature>
<evidence type="ECO:0000256" key="1">
    <source>
        <dbReference type="SAM" id="MobiDB-lite"/>
    </source>
</evidence>
<feature type="compositionally biased region" description="Polar residues" evidence="1">
    <location>
        <begin position="23"/>
        <end position="42"/>
    </location>
</feature>
<accession>A0A6A3IFI9</accession>
<evidence type="ECO:0000313" key="2">
    <source>
        <dbReference type="EMBL" id="KAE8980252.1"/>
    </source>
</evidence>
<reference evidence="2 3" key="1">
    <citation type="submission" date="2018-09" db="EMBL/GenBank/DDBJ databases">
        <title>Genomic investigation of the strawberry pathogen Phytophthora fragariae indicates pathogenicity is determined by transcriptional variation in three key races.</title>
        <authorList>
            <person name="Adams T.M."/>
            <person name="Armitage A.D."/>
            <person name="Sobczyk M.K."/>
            <person name="Bates H.J."/>
            <person name="Dunwell J.M."/>
            <person name="Nellist C.F."/>
            <person name="Harrison R.J."/>
        </authorList>
    </citation>
    <scope>NUCLEOTIDE SEQUENCE [LARGE SCALE GENOMIC DNA]</scope>
    <source>
        <strain evidence="2 3">SCRP245</strain>
    </source>
</reference>
<dbReference type="AlphaFoldDB" id="A0A6A3IFI9"/>
<protein>
    <submittedName>
        <fullName evidence="2">Uncharacterized protein</fullName>
    </submittedName>
</protein>
<name>A0A6A3IFI9_9STRA</name>